<feature type="domain" description="ABC transporter substrate-binding protein PnrA-like" evidence="9">
    <location>
        <begin position="73"/>
        <end position="364"/>
    </location>
</feature>
<keyword evidence="11" id="KW-1185">Reference proteome</keyword>
<dbReference type="CDD" id="cd19964">
    <property type="entry name" value="PBP1_BMP-like"/>
    <property type="match status" value="1"/>
</dbReference>
<evidence type="ECO:0000256" key="8">
    <source>
        <dbReference type="SAM" id="SignalP"/>
    </source>
</evidence>
<dbReference type="InterPro" id="IPR050957">
    <property type="entry name" value="BMP_lipoprotein"/>
</dbReference>
<gene>
    <name evidence="10" type="ORF">WMQ36_01310</name>
</gene>
<dbReference type="RefSeq" id="WP_050927400.1">
    <property type="nucleotide sequence ID" value="NZ_JBBMFM010000003.1"/>
</dbReference>
<evidence type="ECO:0000256" key="1">
    <source>
        <dbReference type="ARBA" id="ARBA00004193"/>
    </source>
</evidence>
<evidence type="ECO:0000256" key="6">
    <source>
        <dbReference type="ARBA" id="ARBA00023288"/>
    </source>
</evidence>
<comment type="subcellular location">
    <subcellularLocation>
        <location evidence="1">Cell membrane</location>
        <topology evidence="1">Lipid-anchor</topology>
    </subcellularLocation>
</comment>
<dbReference type="PANTHER" id="PTHR34296:SF2">
    <property type="entry name" value="ABC TRANSPORTER GUANOSINE-BINDING PROTEIN NUPN"/>
    <property type="match status" value="1"/>
</dbReference>
<feature type="chain" id="PRO_5047104059" evidence="8">
    <location>
        <begin position="24"/>
        <end position="397"/>
    </location>
</feature>
<evidence type="ECO:0000259" key="9">
    <source>
        <dbReference type="Pfam" id="PF02608"/>
    </source>
</evidence>
<keyword evidence="4 8" id="KW-0732">Signal</keyword>
<comment type="caution">
    <text evidence="10">The sequence shown here is derived from an EMBL/GenBank/DDBJ whole genome shotgun (WGS) entry which is preliminary data.</text>
</comment>
<evidence type="ECO:0000256" key="4">
    <source>
        <dbReference type="ARBA" id="ARBA00022729"/>
    </source>
</evidence>
<dbReference type="EMBL" id="JBBMFM010000003">
    <property type="protein sequence ID" value="MEQ2423600.1"/>
    <property type="molecule type" value="Genomic_DNA"/>
</dbReference>
<proteinExistence type="inferred from homology"/>
<keyword evidence="3" id="KW-1003">Cell membrane</keyword>
<evidence type="ECO:0000256" key="2">
    <source>
        <dbReference type="ARBA" id="ARBA00008610"/>
    </source>
</evidence>
<dbReference type="Proteomes" id="UP001454086">
    <property type="component" value="Unassembled WGS sequence"/>
</dbReference>
<comment type="similarity">
    <text evidence="2">Belongs to the BMP lipoprotein family.</text>
</comment>
<feature type="signal peptide" evidence="8">
    <location>
        <begin position="1"/>
        <end position="23"/>
    </location>
</feature>
<dbReference type="InterPro" id="IPR028082">
    <property type="entry name" value="Peripla_BP_I"/>
</dbReference>
<protein>
    <submittedName>
        <fullName evidence="10">BMP family ABC transporter substrate-binding protein</fullName>
    </submittedName>
</protein>
<evidence type="ECO:0000256" key="7">
    <source>
        <dbReference type="SAM" id="MobiDB-lite"/>
    </source>
</evidence>
<dbReference type="SUPFAM" id="SSF53822">
    <property type="entry name" value="Periplasmic binding protein-like I"/>
    <property type="match status" value="1"/>
</dbReference>
<name>A0ABV1D0S0_9FIRM</name>
<dbReference type="InterPro" id="IPR003760">
    <property type="entry name" value="PnrA-like"/>
</dbReference>
<evidence type="ECO:0000256" key="3">
    <source>
        <dbReference type="ARBA" id="ARBA00022475"/>
    </source>
</evidence>
<feature type="region of interest" description="Disordered" evidence="7">
    <location>
        <begin position="20"/>
        <end position="66"/>
    </location>
</feature>
<reference evidence="10 11" key="1">
    <citation type="submission" date="2024-03" db="EMBL/GenBank/DDBJ databases">
        <title>Human intestinal bacterial collection.</title>
        <authorList>
            <person name="Pauvert C."/>
            <person name="Hitch T.C.A."/>
            <person name="Clavel T."/>
        </authorList>
    </citation>
    <scope>NUCLEOTIDE SEQUENCE [LARGE SCALE GENOMIC DNA]</scope>
    <source>
        <strain evidence="10 11">CLA-SR-H021</strain>
    </source>
</reference>
<dbReference type="PROSITE" id="PS51257">
    <property type="entry name" value="PROKAR_LIPOPROTEIN"/>
    <property type="match status" value="1"/>
</dbReference>
<sequence length="397" mass="42129">MKKLTAGFLAVCMAASLLTGCGAPEPEDEETTVKTESMEAESGDTAKAGGGEAADQETENSGMGETVSPQDFKVGLMIPGNLGDKSFFDASFRSIEPIKEQLGVDVDYVEAGVDTSKYYPALVDMCEKGYDLILTISSNNDDALVQVAEEYPDQKFINLDDEMAEPPANVYIMGTKNNEMSFLAGAAGALKAAELGEDKIGFVGGMDIPGINEFLVGYIEGAQAVNPDIKVATSYVGSFTDTAKGKENALLLYNSGLSVIFAAAGQSGLGVIDAAVSQGKFVIGVDSDQAEALKDSKPEMANVVITSAIKNIPENAVKAVDRAMKGEIPYGTREVFGIAEDAVGIAENEFYEKLLDEKDRKQVEELKMKVVAGEVEMTPTTGITTDKVNEIREAVRP</sequence>
<accession>A0ABV1D0S0</accession>
<evidence type="ECO:0000313" key="11">
    <source>
        <dbReference type="Proteomes" id="UP001454086"/>
    </source>
</evidence>
<keyword evidence="5" id="KW-0472">Membrane</keyword>
<dbReference type="Pfam" id="PF02608">
    <property type="entry name" value="Bmp"/>
    <property type="match status" value="1"/>
</dbReference>
<organism evidence="10 11">
    <name type="scientific">Enterocloster hominis</name>
    <name type="common">ex Hitch et al. 2024</name>
    <dbReference type="NCBI Taxonomy" id="1917870"/>
    <lineage>
        <taxon>Bacteria</taxon>
        <taxon>Bacillati</taxon>
        <taxon>Bacillota</taxon>
        <taxon>Clostridia</taxon>
        <taxon>Lachnospirales</taxon>
        <taxon>Lachnospiraceae</taxon>
        <taxon>Enterocloster</taxon>
    </lineage>
</organism>
<dbReference type="Gene3D" id="3.40.50.2300">
    <property type="match status" value="2"/>
</dbReference>
<dbReference type="PANTHER" id="PTHR34296">
    <property type="entry name" value="TRANSCRIPTIONAL ACTIVATOR PROTEIN MED"/>
    <property type="match status" value="1"/>
</dbReference>
<keyword evidence="6" id="KW-0449">Lipoprotein</keyword>
<evidence type="ECO:0000313" key="10">
    <source>
        <dbReference type="EMBL" id="MEQ2423600.1"/>
    </source>
</evidence>
<evidence type="ECO:0000256" key="5">
    <source>
        <dbReference type="ARBA" id="ARBA00023136"/>
    </source>
</evidence>